<sequence length="197" mass="21928">MKTLDRPLDDDDRAMADLAEVRDWRRVAGAFRNQNGSAAVRKLVRRVKSATGWKPWPYGRDTVIDDLLDGWGFLTKRGTEMAVYGDQVLPHSPFSGWVAYEIGRADLAAAEAGLDENWPAKFQLACKHWGQPAYIGLDNSPQFVDEWASGAGLDRRHLAVWTPPGAEIHLYSNKPSKDPVTLSVGINYAVYLNEEGT</sequence>
<organism evidence="1 2">
    <name type="scientific">Kribbella amoyensis</name>
    <dbReference type="NCBI Taxonomy" id="996641"/>
    <lineage>
        <taxon>Bacteria</taxon>
        <taxon>Bacillati</taxon>
        <taxon>Actinomycetota</taxon>
        <taxon>Actinomycetes</taxon>
        <taxon>Propionibacteriales</taxon>
        <taxon>Kribbellaceae</taxon>
        <taxon>Kribbella</taxon>
    </lineage>
</organism>
<dbReference type="AlphaFoldDB" id="A0A561B3Q7"/>
<accession>A0A561B3Q7</accession>
<evidence type="ECO:0000313" key="1">
    <source>
        <dbReference type="EMBL" id="TWD73422.1"/>
    </source>
</evidence>
<dbReference type="EMBL" id="VIVK01000003">
    <property type="protein sequence ID" value="TWD73422.1"/>
    <property type="molecule type" value="Genomic_DNA"/>
</dbReference>
<name>A0A561B3Q7_9ACTN</name>
<dbReference type="OrthoDB" id="3816874at2"/>
<gene>
    <name evidence="1" type="ORF">FB561_7311</name>
</gene>
<proteinExistence type="predicted"/>
<dbReference type="RefSeq" id="WP_145814598.1">
    <property type="nucleotide sequence ID" value="NZ_VIVK01000003.1"/>
</dbReference>
<dbReference type="Proteomes" id="UP000318380">
    <property type="component" value="Unassembled WGS sequence"/>
</dbReference>
<comment type="caution">
    <text evidence="1">The sequence shown here is derived from an EMBL/GenBank/DDBJ whole genome shotgun (WGS) entry which is preliminary data.</text>
</comment>
<protein>
    <submittedName>
        <fullName evidence="1">Uncharacterized protein</fullName>
    </submittedName>
</protein>
<keyword evidence="2" id="KW-1185">Reference proteome</keyword>
<evidence type="ECO:0000313" key="2">
    <source>
        <dbReference type="Proteomes" id="UP000318380"/>
    </source>
</evidence>
<reference evidence="1 2" key="1">
    <citation type="submission" date="2019-06" db="EMBL/GenBank/DDBJ databases">
        <title>Sequencing the genomes of 1000 actinobacteria strains.</title>
        <authorList>
            <person name="Klenk H.-P."/>
        </authorList>
    </citation>
    <scope>NUCLEOTIDE SEQUENCE [LARGE SCALE GENOMIC DNA]</scope>
    <source>
        <strain evidence="1 2">DSM 24683</strain>
    </source>
</reference>